<accession>A0A3B0WEI1</accession>
<sequence>VVDVLDNNGNSILPNGEVDSAFGTEEVLGVTIPATANYTILVRGFSDAIGNYQVTLVEAGTAVAPPTTIGATGGVIVLGEAVAGTVEDDPSAWVFAGLEGEVVDIIVVPEDSFDAVVDVVDSSGNSILPDGEVDTSFDTEEVLGVIIPASGNYTILVRGFAGASGNYQLTLSEAGTAVAPLSPVAGGDGTPIAFGDLVSGSVDAASPVASYAFAGAEDDIIGMIVTPLDEFDVVVDVVDASGNSQLPRERDTSFGIENVIVALPADGVYTVNVYGFEGTAGSFELQMGSPLTNVVIAAPNTLDPEDEGEGHSFPFTALRAGDMIGIFAEPAEDLDIAIQVRQGSDLLADRGFEAERGFDASVGAEEFVMIANETGSYTFRVLNSQDDEFGGNVGEYEVILFGSPEVVFELAFGDFANARTNEDGLIDYVISGAPGDSMVINVVSDDDSVDMIIEILDLDENILASIDDGFSGEPEELTYTFESEELVIIRVRDFLGGEGDFTMLVEAGG</sequence>
<organism evidence="1">
    <name type="scientific">hydrothermal vent metagenome</name>
    <dbReference type="NCBI Taxonomy" id="652676"/>
    <lineage>
        <taxon>unclassified sequences</taxon>
        <taxon>metagenomes</taxon>
        <taxon>ecological metagenomes</taxon>
    </lineage>
</organism>
<gene>
    <name evidence="1" type="ORF">MNBD_CHLOROFLEXI01-1487</name>
</gene>
<dbReference type="EMBL" id="UOEU01000880">
    <property type="protein sequence ID" value="VAW42024.1"/>
    <property type="molecule type" value="Genomic_DNA"/>
</dbReference>
<dbReference type="Gene3D" id="2.60.120.380">
    <property type="match status" value="2"/>
</dbReference>
<dbReference type="AlphaFoldDB" id="A0A3B0WEI1"/>
<reference evidence="1" key="1">
    <citation type="submission" date="2018-06" db="EMBL/GenBank/DDBJ databases">
        <authorList>
            <person name="Zhirakovskaya E."/>
        </authorList>
    </citation>
    <scope>NUCLEOTIDE SEQUENCE</scope>
</reference>
<feature type="non-terminal residue" evidence="1">
    <location>
        <position position="1"/>
    </location>
</feature>
<name>A0A3B0WEI1_9ZZZZ</name>
<evidence type="ECO:0000313" key="1">
    <source>
        <dbReference type="EMBL" id="VAW42024.1"/>
    </source>
</evidence>
<evidence type="ECO:0008006" key="2">
    <source>
        <dbReference type="Google" id="ProtNLM"/>
    </source>
</evidence>
<protein>
    <recommendedName>
        <fullName evidence="2">Peptidase C-terminal archaeal/bacterial domain-containing protein</fullName>
    </recommendedName>
</protein>
<proteinExistence type="predicted"/>